<dbReference type="SUPFAM" id="SSF56281">
    <property type="entry name" value="Metallo-hydrolase/oxidoreductase"/>
    <property type="match status" value="1"/>
</dbReference>
<dbReference type="InterPro" id="IPR050662">
    <property type="entry name" value="Sec-metab_biosynth-thioest"/>
</dbReference>
<dbReference type="RefSeq" id="WP_366921575.1">
    <property type="nucleotide sequence ID" value="NZ_CP121694.1"/>
</dbReference>
<dbReference type="InterPro" id="IPR036866">
    <property type="entry name" value="RibonucZ/Hydroxyglut_hydro"/>
</dbReference>
<dbReference type="Pfam" id="PF00753">
    <property type="entry name" value="Lactamase_B"/>
    <property type="match status" value="1"/>
</dbReference>
<protein>
    <submittedName>
        <fullName evidence="2">MBL fold metallo-hydrolase</fullName>
    </submittedName>
</protein>
<proteinExistence type="predicted"/>
<dbReference type="EMBL" id="CP121694">
    <property type="protein sequence ID" value="WRO22155.1"/>
    <property type="molecule type" value="Genomic_DNA"/>
</dbReference>
<evidence type="ECO:0000313" key="3">
    <source>
        <dbReference type="Proteomes" id="UP001329915"/>
    </source>
</evidence>
<reference evidence="2 3" key="1">
    <citation type="submission" date="2023-04" db="EMBL/GenBank/DDBJ databases">
        <authorList>
            <person name="Hsu D."/>
        </authorList>
    </citation>
    <scope>NUCLEOTIDE SEQUENCE [LARGE SCALE GENOMIC DNA]</scope>
    <source>
        <strain evidence="2 3">MK1</strain>
    </source>
</reference>
<gene>
    <name evidence="2" type="ORF">MFMK1_001980</name>
</gene>
<name>A0AAU0UPB9_9FIRM</name>
<dbReference type="SMART" id="SM00849">
    <property type="entry name" value="Lactamase_B"/>
    <property type="match status" value="1"/>
</dbReference>
<evidence type="ECO:0000259" key="1">
    <source>
        <dbReference type="SMART" id="SM00849"/>
    </source>
</evidence>
<dbReference type="Gene3D" id="1.10.10.10">
    <property type="entry name" value="Winged helix-like DNA-binding domain superfamily/Winged helix DNA-binding domain"/>
    <property type="match status" value="1"/>
</dbReference>
<dbReference type="PANTHER" id="PTHR23131:SF4">
    <property type="entry name" value="METALLO-BETA-LACTAMASE SUPERFAMILY POTEIN"/>
    <property type="match status" value="1"/>
</dbReference>
<dbReference type="Gene3D" id="3.60.15.10">
    <property type="entry name" value="Ribonuclease Z/Hydroxyacylglutathione hydrolase-like"/>
    <property type="match status" value="1"/>
</dbReference>
<dbReference type="Proteomes" id="UP001329915">
    <property type="component" value="Chromosome"/>
</dbReference>
<organism evidence="2 3">
    <name type="scientific">Metallumcola ferriviriculae</name>
    <dbReference type="NCBI Taxonomy" id="3039180"/>
    <lineage>
        <taxon>Bacteria</taxon>
        <taxon>Bacillati</taxon>
        <taxon>Bacillota</taxon>
        <taxon>Clostridia</taxon>
        <taxon>Neomoorellales</taxon>
        <taxon>Desulfitibacteraceae</taxon>
        <taxon>Metallumcola</taxon>
    </lineage>
</organism>
<dbReference type="InterPro" id="IPR036388">
    <property type="entry name" value="WH-like_DNA-bd_sf"/>
</dbReference>
<evidence type="ECO:0000313" key="2">
    <source>
        <dbReference type="EMBL" id="WRO22155.1"/>
    </source>
</evidence>
<sequence length="324" mass="36723">MFQQILPNIYRVEVPLPKNPLKSLNSYVLKGPERNLIIDTGMNRAECKAVILPALDKLEIDAEKTDFFITHMHADHSGLVTSLAASSSTIYFSEPDGDVIKYGDPWHKMREFAGTNGFPEHELQQAIDNHPGNKYSSSGQLDYTEVKDGQILVIGEYKFRCILTPGHTKGHMCLYEPVNKILISGDHILKDITPNISLALPEQGNPLKEYMESLDKVYQLEVKLVLPGHRSMFENHRERIDELKQHHQLRVNEVLSILKSSSQTAYDTASAMSWDIKCESWDEFPIPQKWFATGEAAAHLKYLEGQGQVRQESKNGLNVYSLTE</sequence>
<dbReference type="AlphaFoldDB" id="A0AAU0UPB9"/>
<dbReference type="PANTHER" id="PTHR23131">
    <property type="entry name" value="ENDORIBONUCLEASE LACTB2"/>
    <property type="match status" value="1"/>
</dbReference>
<dbReference type="InterPro" id="IPR001279">
    <property type="entry name" value="Metallo-B-lactamas"/>
</dbReference>
<accession>A0AAU0UPB9</accession>
<dbReference type="KEGG" id="dbc:MFMK1_001980"/>
<feature type="domain" description="Metallo-beta-lactamase" evidence="1">
    <location>
        <begin position="23"/>
        <end position="229"/>
    </location>
</feature>
<dbReference type="CDD" id="cd07725">
    <property type="entry name" value="TTHA1429-like_MBL-fold"/>
    <property type="match status" value="1"/>
</dbReference>
<keyword evidence="3" id="KW-1185">Reference proteome</keyword>